<dbReference type="Proteomes" id="UP000630594">
    <property type="component" value="Unassembled WGS sequence"/>
</dbReference>
<evidence type="ECO:0000313" key="1">
    <source>
        <dbReference type="EMBL" id="GGD13131.1"/>
    </source>
</evidence>
<protein>
    <submittedName>
        <fullName evidence="1">Gamma carbonic anhydrase family protein</fullName>
    </submittedName>
</protein>
<dbReference type="SUPFAM" id="SSF51161">
    <property type="entry name" value="Trimeric LpxA-like enzymes"/>
    <property type="match status" value="1"/>
</dbReference>
<evidence type="ECO:0000313" key="2">
    <source>
        <dbReference type="Proteomes" id="UP000630594"/>
    </source>
</evidence>
<gene>
    <name evidence="1" type="ORF">GCM10007231_10190</name>
</gene>
<name>A0ABQ1Q5M9_9ACTN</name>
<dbReference type="PANTHER" id="PTHR13061">
    <property type="entry name" value="DYNACTIN SUBUNIT P25"/>
    <property type="match status" value="1"/>
</dbReference>
<organism evidence="1 2">
    <name type="scientific">Nocardioides daphniae</name>
    <dbReference type="NCBI Taxonomy" id="402297"/>
    <lineage>
        <taxon>Bacteria</taxon>
        <taxon>Bacillati</taxon>
        <taxon>Actinomycetota</taxon>
        <taxon>Actinomycetes</taxon>
        <taxon>Propionibacteriales</taxon>
        <taxon>Nocardioidaceae</taxon>
        <taxon>Nocardioides</taxon>
    </lineage>
</organism>
<dbReference type="InterPro" id="IPR011004">
    <property type="entry name" value="Trimer_LpxA-like_sf"/>
</dbReference>
<proteinExistence type="predicted"/>
<dbReference type="PANTHER" id="PTHR13061:SF29">
    <property type="entry name" value="GAMMA CARBONIC ANHYDRASE-LIKE 1, MITOCHONDRIAL-RELATED"/>
    <property type="match status" value="1"/>
</dbReference>
<comment type="caution">
    <text evidence="1">The sequence shown here is derived from an EMBL/GenBank/DDBJ whole genome shotgun (WGS) entry which is preliminary data.</text>
</comment>
<accession>A0ABQ1Q5M9</accession>
<dbReference type="Pfam" id="PF00132">
    <property type="entry name" value="Hexapep"/>
    <property type="match status" value="1"/>
</dbReference>
<dbReference type="EMBL" id="BMCK01000001">
    <property type="protein sequence ID" value="GGD13131.1"/>
    <property type="molecule type" value="Genomic_DNA"/>
</dbReference>
<reference evidence="2" key="1">
    <citation type="journal article" date="2019" name="Int. J. Syst. Evol. Microbiol.">
        <title>The Global Catalogue of Microorganisms (GCM) 10K type strain sequencing project: providing services to taxonomists for standard genome sequencing and annotation.</title>
        <authorList>
            <consortium name="The Broad Institute Genomics Platform"/>
            <consortium name="The Broad Institute Genome Sequencing Center for Infectious Disease"/>
            <person name="Wu L."/>
            <person name="Ma J."/>
        </authorList>
    </citation>
    <scope>NUCLEOTIDE SEQUENCE [LARGE SCALE GENOMIC DNA]</scope>
    <source>
        <strain evidence="2">CCM 7403</strain>
    </source>
</reference>
<keyword evidence="2" id="KW-1185">Reference proteome</keyword>
<dbReference type="InterPro" id="IPR050484">
    <property type="entry name" value="Transf_Hexapept/Carb_Anhydrase"/>
</dbReference>
<dbReference type="Gene3D" id="2.160.10.10">
    <property type="entry name" value="Hexapeptide repeat proteins"/>
    <property type="match status" value="1"/>
</dbReference>
<dbReference type="CDD" id="cd04645">
    <property type="entry name" value="LbH_gamma_CA_like"/>
    <property type="match status" value="1"/>
</dbReference>
<dbReference type="InterPro" id="IPR047324">
    <property type="entry name" value="LbH_gamma_CA-like"/>
</dbReference>
<sequence length="185" mass="19044">MSRLSAPGASLARMLIALGDHAPTIDDSAWVAPNATLVGRVHLAEGASVFYGAVLRADNEPITIGKGSNVQDNCVFHVDPGKPVTLGEGVSVGHGAVVHGATIGDHVLVGMSATVMNGAVIGDEVLIAAGALVTEGMQVPPRTLVAGVPAKVRRELTDDEVAKLHRNAAVYEAHRETHRGATVVD</sequence>
<dbReference type="InterPro" id="IPR001451">
    <property type="entry name" value="Hexapep"/>
</dbReference>